<dbReference type="CDD" id="cd08679">
    <property type="entry name" value="C2_DOCK180_related"/>
    <property type="match status" value="1"/>
</dbReference>
<dbReference type="Pfam" id="PF14429">
    <property type="entry name" value="DOCK-C2"/>
    <property type="match status" value="1"/>
</dbReference>
<dbReference type="PANTHER" id="PTHR23317:SF76">
    <property type="entry name" value="LD20667P"/>
    <property type="match status" value="1"/>
</dbReference>
<comment type="similarity">
    <text evidence="1">Belongs to the DOCK family.</text>
</comment>
<keyword evidence="4" id="KW-1185">Reference proteome</keyword>
<evidence type="ECO:0000313" key="3">
    <source>
        <dbReference type="EMBL" id="MCD9645036.1"/>
    </source>
</evidence>
<proteinExistence type="inferred from homology"/>
<accession>A0ABS8VE32</accession>
<evidence type="ECO:0000256" key="1">
    <source>
        <dbReference type="PROSITE-ProRule" id="PRU00983"/>
    </source>
</evidence>
<evidence type="ECO:0000259" key="2">
    <source>
        <dbReference type="PROSITE" id="PS51650"/>
    </source>
</evidence>
<evidence type="ECO:0000313" key="4">
    <source>
        <dbReference type="Proteomes" id="UP000823775"/>
    </source>
</evidence>
<sequence length="261" mass="29509">MTHGGQPRCPRAAWTTSMCMSTTSTDDLNDPKRKVHKPVKGVLKLEIEKLPASSAEAENALESGSLIYDSLDHGDHLNDSTSIKFPTNGSFSKSKSFEMKELVRNGSVAHENVENTADDFEAFDFRTTTRNEPFLQPFHCLYVYPLTVSMSRKRNMFIRVELRKDDTDIRKPPLEAMHPREPGVPLQKWSHTQVAVGARVASYHDEIKVSLPAIWTPSHHLLFTLYHVDLQTKLEAPKPVVIGYASLPLSTHAQYVFLFFD</sequence>
<keyword evidence="3" id="KW-0418">Kinase</keyword>
<dbReference type="Proteomes" id="UP000823775">
    <property type="component" value="Unassembled WGS sequence"/>
</dbReference>
<dbReference type="EMBL" id="JACEIK010004319">
    <property type="protein sequence ID" value="MCD9645036.1"/>
    <property type="molecule type" value="Genomic_DNA"/>
</dbReference>
<organism evidence="3 4">
    <name type="scientific">Datura stramonium</name>
    <name type="common">Jimsonweed</name>
    <name type="synonym">Common thornapple</name>
    <dbReference type="NCBI Taxonomy" id="4076"/>
    <lineage>
        <taxon>Eukaryota</taxon>
        <taxon>Viridiplantae</taxon>
        <taxon>Streptophyta</taxon>
        <taxon>Embryophyta</taxon>
        <taxon>Tracheophyta</taxon>
        <taxon>Spermatophyta</taxon>
        <taxon>Magnoliopsida</taxon>
        <taxon>eudicotyledons</taxon>
        <taxon>Gunneridae</taxon>
        <taxon>Pentapetalae</taxon>
        <taxon>asterids</taxon>
        <taxon>lamiids</taxon>
        <taxon>Solanales</taxon>
        <taxon>Solanaceae</taxon>
        <taxon>Solanoideae</taxon>
        <taxon>Datureae</taxon>
        <taxon>Datura</taxon>
    </lineage>
</organism>
<dbReference type="PANTHER" id="PTHR23317">
    <property type="entry name" value="DEDICATOR OF CYTOKINESIS DOCK"/>
    <property type="match status" value="1"/>
</dbReference>
<dbReference type="InterPro" id="IPR026791">
    <property type="entry name" value="DOCK"/>
</dbReference>
<dbReference type="Gene3D" id="2.60.40.150">
    <property type="entry name" value="C2 domain"/>
    <property type="match status" value="1"/>
</dbReference>
<reference evidence="3 4" key="1">
    <citation type="journal article" date="2021" name="BMC Genomics">
        <title>Datura genome reveals duplications of psychoactive alkaloid biosynthetic genes and high mutation rate following tissue culture.</title>
        <authorList>
            <person name="Rajewski A."/>
            <person name="Carter-House D."/>
            <person name="Stajich J."/>
            <person name="Litt A."/>
        </authorList>
    </citation>
    <scope>NUCLEOTIDE SEQUENCE [LARGE SCALE GENOMIC DNA]</scope>
    <source>
        <strain evidence="3">AR-01</strain>
    </source>
</reference>
<keyword evidence="3" id="KW-0808">Transferase</keyword>
<feature type="domain" description="C2 DOCK-type" evidence="2">
    <location>
        <begin position="138"/>
        <end position="261"/>
    </location>
</feature>
<gene>
    <name evidence="3" type="primary">SPK1_2</name>
    <name evidence="3" type="ORF">HAX54_033678</name>
</gene>
<dbReference type="PROSITE" id="PS51650">
    <property type="entry name" value="C2_DOCK"/>
    <property type="match status" value="1"/>
</dbReference>
<comment type="caution">
    <text evidence="3">The sequence shown here is derived from an EMBL/GenBank/DDBJ whole genome shotgun (WGS) entry which is preliminary data.</text>
</comment>
<dbReference type="GO" id="GO:0016301">
    <property type="term" value="F:kinase activity"/>
    <property type="evidence" value="ECO:0007669"/>
    <property type="project" value="UniProtKB-KW"/>
</dbReference>
<protein>
    <submittedName>
        <fullName evidence="3">MAP kinase Spk1</fullName>
    </submittedName>
</protein>
<name>A0ABS8VE32_DATST</name>
<dbReference type="InterPro" id="IPR027007">
    <property type="entry name" value="C2_DOCK-type_domain"/>
</dbReference>
<dbReference type="InterPro" id="IPR035892">
    <property type="entry name" value="C2_domain_sf"/>
</dbReference>